<dbReference type="InterPro" id="IPR052415">
    <property type="entry name" value="Diphthine_MTase"/>
</dbReference>
<dbReference type="InterPro" id="IPR001680">
    <property type="entry name" value="WD40_rpt"/>
</dbReference>
<dbReference type="PANTHER" id="PTHR46042:SF1">
    <property type="entry name" value="DIPHTHINE METHYLTRANSFERASE"/>
    <property type="match status" value="1"/>
</dbReference>
<dbReference type="SUPFAM" id="SSF50978">
    <property type="entry name" value="WD40 repeat-like"/>
    <property type="match status" value="1"/>
</dbReference>
<dbReference type="GO" id="GO:0005737">
    <property type="term" value="C:cytoplasm"/>
    <property type="evidence" value="ECO:0007669"/>
    <property type="project" value="TreeGrafter"/>
</dbReference>
<dbReference type="GO" id="GO:0061685">
    <property type="term" value="F:diphthine methylesterase activity"/>
    <property type="evidence" value="ECO:0007669"/>
    <property type="project" value="UniProtKB-EC"/>
</dbReference>
<accession>A0A9P5Q8N9</accession>
<gene>
    <name evidence="8" type="ORF">BDP27DRAFT_1285208</name>
</gene>
<comment type="pathway">
    <text evidence="1">Protein modification; peptidyl-diphthamide biosynthesis.</text>
</comment>
<evidence type="ECO:0000256" key="6">
    <source>
        <dbReference type="ARBA" id="ARBA00039131"/>
    </source>
</evidence>
<dbReference type="SMART" id="SM00320">
    <property type="entry name" value="WD40"/>
    <property type="match status" value="3"/>
</dbReference>
<reference evidence="8" key="1">
    <citation type="submission" date="2020-11" db="EMBL/GenBank/DDBJ databases">
        <authorList>
            <consortium name="DOE Joint Genome Institute"/>
            <person name="Ahrendt S."/>
            <person name="Riley R."/>
            <person name="Andreopoulos W."/>
            <person name="Labutti K."/>
            <person name="Pangilinan J."/>
            <person name="Ruiz-Duenas F.J."/>
            <person name="Barrasa J.M."/>
            <person name="Sanchez-Garcia M."/>
            <person name="Camarero S."/>
            <person name="Miyauchi S."/>
            <person name="Serrano A."/>
            <person name="Linde D."/>
            <person name="Babiker R."/>
            <person name="Drula E."/>
            <person name="Ayuso-Fernandez I."/>
            <person name="Pacheco R."/>
            <person name="Padilla G."/>
            <person name="Ferreira P."/>
            <person name="Barriuso J."/>
            <person name="Kellner H."/>
            <person name="Castanera R."/>
            <person name="Alfaro M."/>
            <person name="Ramirez L."/>
            <person name="Pisabarro A.G."/>
            <person name="Kuo A."/>
            <person name="Tritt A."/>
            <person name="Lipzen A."/>
            <person name="He G."/>
            <person name="Yan M."/>
            <person name="Ng V."/>
            <person name="Cullen D."/>
            <person name="Martin F."/>
            <person name="Rosso M.-N."/>
            <person name="Henrissat B."/>
            <person name="Hibbett D."/>
            <person name="Martinez A.T."/>
            <person name="Grigoriev I.V."/>
        </authorList>
    </citation>
    <scope>NUCLEOTIDE SEQUENCE</scope>
    <source>
        <strain evidence="8">AH 40177</strain>
    </source>
</reference>
<dbReference type="Proteomes" id="UP000772434">
    <property type="component" value="Unassembled WGS sequence"/>
</dbReference>
<evidence type="ECO:0000313" key="8">
    <source>
        <dbReference type="EMBL" id="KAF9076287.1"/>
    </source>
</evidence>
<proteinExistence type="inferred from homology"/>
<comment type="catalytic activity">
    <reaction evidence="7">
        <text>diphthine methyl ester-[translation elongation factor 2] + H2O = diphthine-[translation elongation factor 2] + methanol + H(+)</text>
        <dbReference type="Rhea" id="RHEA:42656"/>
        <dbReference type="Rhea" id="RHEA-COMP:10172"/>
        <dbReference type="Rhea" id="RHEA-COMP:10173"/>
        <dbReference type="ChEBI" id="CHEBI:15377"/>
        <dbReference type="ChEBI" id="CHEBI:15378"/>
        <dbReference type="ChEBI" id="CHEBI:17790"/>
        <dbReference type="ChEBI" id="CHEBI:79005"/>
        <dbReference type="ChEBI" id="CHEBI:82696"/>
        <dbReference type="EC" id="3.1.1.97"/>
    </reaction>
</comment>
<keyword evidence="4" id="KW-0378">Hydrolase</keyword>
<keyword evidence="9" id="KW-1185">Reference proteome</keyword>
<protein>
    <recommendedName>
        <fullName evidence="6">methylated diphthine methylhydrolase</fullName>
        <ecNumber evidence="6">3.1.1.97</ecNumber>
    </recommendedName>
</protein>
<dbReference type="AlphaFoldDB" id="A0A9P5Q8N9"/>
<keyword evidence="3" id="KW-0677">Repeat</keyword>
<evidence type="ECO:0000256" key="1">
    <source>
        <dbReference type="ARBA" id="ARBA00005156"/>
    </source>
</evidence>
<dbReference type="EMBL" id="JADNRY010000007">
    <property type="protein sequence ID" value="KAF9076287.1"/>
    <property type="molecule type" value="Genomic_DNA"/>
</dbReference>
<evidence type="ECO:0000256" key="5">
    <source>
        <dbReference type="ARBA" id="ARBA00038092"/>
    </source>
</evidence>
<dbReference type="GO" id="GO:0017183">
    <property type="term" value="P:protein histidyl modification to diphthamide"/>
    <property type="evidence" value="ECO:0007669"/>
    <property type="project" value="TreeGrafter"/>
</dbReference>
<evidence type="ECO:0000313" key="9">
    <source>
        <dbReference type="Proteomes" id="UP000772434"/>
    </source>
</evidence>
<sequence length="349" mass="39381">MFDTILPADSVEFCPHPDAQDIFVCGTYNLVKSDEVVRTGPQKRDGQCLVFQCQYDQDDIAKSSFENIQKISFSALPDMKWCHRSASSKATLALAGSEGEIYLLDWNFEESRLQEMGSLNVASSSEVLCLSLDWSNRRYPSSEPGKLIVSLSDGNLVLAEATPSYLAISKKWTAHDYEPWIAAWDYWDTNIVFSGGDDFKLKGWDVRSPMCNPTFVNRRFDAGITTIQSHPHVEHLLAVGSYDSNVTLFDTRKPLVSLSQTDVGGGAWRVKWHPSAYRRSDLLVACMHDGFKILRFDELAWTSNSEYRFDAHESLAYGVDWSFAPSTKDQKTAIVSCSFYDHSLHFWSG</sequence>
<comment type="similarity">
    <text evidence="5">Belongs to the DPH7 family.</text>
</comment>
<evidence type="ECO:0000256" key="4">
    <source>
        <dbReference type="ARBA" id="ARBA00022801"/>
    </source>
</evidence>
<keyword evidence="2" id="KW-0853">WD repeat</keyword>
<dbReference type="Gene3D" id="2.130.10.10">
    <property type="entry name" value="YVTN repeat-like/Quinoprotein amine dehydrogenase"/>
    <property type="match status" value="1"/>
</dbReference>
<evidence type="ECO:0000256" key="7">
    <source>
        <dbReference type="ARBA" id="ARBA00047551"/>
    </source>
</evidence>
<comment type="caution">
    <text evidence="8">The sequence shown here is derived from an EMBL/GenBank/DDBJ whole genome shotgun (WGS) entry which is preliminary data.</text>
</comment>
<organism evidence="8 9">
    <name type="scientific">Rhodocollybia butyracea</name>
    <dbReference type="NCBI Taxonomy" id="206335"/>
    <lineage>
        <taxon>Eukaryota</taxon>
        <taxon>Fungi</taxon>
        <taxon>Dikarya</taxon>
        <taxon>Basidiomycota</taxon>
        <taxon>Agaricomycotina</taxon>
        <taxon>Agaricomycetes</taxon>
        <taxon>Agaricomycetidae</taxon>
        <taxon>Agaricales</taxon>
        <taxon>Marasmiineae</taxon>
        <taxon>Omphalotaceae</taxon>
        <taxon>Rhodocollybia</taxon>
    </lineage>
</organism>
<dbReference type="PANTHER" id="PTHR46042">
    <property type="entry name" value="DIPHTHINE METHYLTRANSFERASE"/>
    <property type="match status" value="1"/>
</dbReference>
<dbReference type="EC" id="3.1.1.97" evidence="6"/>
<evidence type="ECO:0000256" key="3">
    <source>
        <dbReference type="ARBA" id="ARBA00022737"/>
    </source>
</evidence>
<name>A0A9P5Q8N9_9AGAR</name>
<dbReference type="InterPro" id="IPR036322">
    <property type="entry name" value="WD40_repeat_dom_sf"/>
</dbReference>
<dbReference type="OrthoDB" id="1930760at2759"/>
<evidence type="ECO:0000256" key="2">
    <source>
        <dbReference type="ARBA" id="ARBA00022574"/>
    </source>
</evidence>
<dbReference type="InterPro" id="IPR015943">
    <property type="entry name" value="WD40/YVTN_repeat-like_dom_sf"/>
</dbReference>